<proteinExistence type="predicted"/>
<protein>
    <submittedName>
        <fullName evidence="1">Uncharacterized protein</fullName>
    </submittedName>
</protein>
<evidence type="ECO:0000313" key="1">
    <source>
        <dbReference type="EMBL" id="QHT27785.1"/>
    </source>
</evidence>
<accession>A0A6C0EK93</accession>
<dbReference type="EMBL" id="MN738842">
    <property type="protein sequence ID" value="QHT27785.1"/>
    <property type="molecule type" value="Genomic_DNA"/>
</dbReference>
<reference evidence="1" key="1">
    <citation type="journal article" date="2020" name="Nature">
        <title>Giant virus diversity and host interactions through global metagenomics.</title>
        <authorList>
            <person name="Schulz F."/>
            <person name="Roux S."/>
            <person name="Paez-Espino D."/>
            <person name="Jungbluth S."/>
            <person name="Walsh D.A."/>
            <person name="Denef V.J."/>
            <person name="McMahon K.D."/>
            <person name="Konstantinidis K.T."/>
            <person name="Eloe-Fadrosh E.A."/>
            <person name="Kyrpides N.C."/>
            <person name="Woyke T."/>
        </authorList>
    </citation>
    <scope>NUCLEOTIDE SEQUENCE</scope>
    <source>
        <strain evidence="1">GVMAG-M-3300000115-19</strain>
    </source>
</reference>
<name>A0A6C0EK93_9ZZZZ</name>
<organism evidence="1">
    <name type="scientific">viral metagenome</name>
    <dbReference type="NCBI Taxonomy" id="1070528"/>
    <lineage>
        <taxon>unclassified sequences</taxon>
        <taxon>metagenomes</taxon>
        <taxon>organismal metagenomes</taxon>
    </lineage>
</organism>
<sequence length="380" mass="43089">MSERITTTEVTAKAKAETCWKEFVCLDGKVSYFELMDTNKHGMTGENLISYDSDQILWSKEDDKDLVLPYKGKRHFDSRSRIRVKIDGSTIVQCSVKEQTHWLVSNLPNVVSELFPLSDEQKAKILALEQGVKSQTFVFQDGKQLCCTQLKQTPEQKGFLKLKQIVWFGNTYLIISIQDEQLIFDPNITHHGAFGSDYKRIGFIGNQIIDDGETHWLIWKIPSDISNVISMPDNVFLRVGTYSLFDDDDLMKKDPSVTLKAERVTKLRKVTPDGQHIHILEFDDGSSWAMVSSSILIKGGLTGNPKDLISIAEDLSTTFGLDVFSCHSQHHALVFRKSPSEFAQTLSETPDIITCLLAHAPAYENERIKGWAMGYIKEFR</sequence>
<dbReference type="AlphaFoldDB" id="A0A6C0EK93"/>